<dbReference type="PANTHER" id="PTHR46386">
    <property type="entry name" value="NUCLEAR BODY PROTEIN SP140"/>
    <property type="match status" value="1"/>
</dbReference>
<name>A0ABN9DWP8_9NEOB</name>
<dbReference type="EMBL" id="CATNWA010014875">
    <property type="protein sequence ID" value="CAI9576939.1"/>
    <property type="molecule type" value="Genomic_DNA"/>
</dbReference>
<comment type="caution">
    <text evidence="5">The sequence shown here is derived from an EMBL/GenBank/DDBJ whole genome shotgun (WGS) entry which is preliminary data.</text>
</comment>
<feature type="compositionally biased region" description="Basic and acidic residues" evidence="2">
    <location>
        <begin position="347"/>
        <end position="356"/>
    </location>
</feature>
<dbReference type="PROSITE" id="PS51414">
    <property type="entry name" value="HSR"/>
    <property type="match status" value="2"/>
</dbReference>
<evidence type="ECO:0000259" key="4">
    <source>
        <dbReference type="PROSITE" id="PS51414"/>
    </source>
</evidence>
<evidence type="ECO:0000313" key="5">
    <source>
        <dbReference type="EMBL" id="CAI9576939.1"/>
    </source>
</evidence>
<feature type="domain" description="HSR" evidence="4">
    <location>
        <begin position="100"/>
        <end position="215"/>
    </location>
</feature>
<keyword evidence="1" id="KW-0479">Metal-binding</keyword>
<evidence type="ECO:0008006" key="7">
    <source>
        <dbReference type="Google" id="ProtNLM"/>
    </source>
</evidence>
<protein>
    <recommendedName>
        <fullName evidence="7">C2H2-type domain-containing protein</fullName>
    </recommendedName>
</protein>
<keyword evidence="1" id="KW-0863">Zinc-finger</keyword>
<dbReference type="PANTHER" id="PTHR46386:SF1">
    <property type="entry name" value="NUCLEAR BODY PROTEIN SP140-LIKE PROTEIN"/>
    <property type="match status" value="1"/>
</dbReference>
<feature type="domain" description="HSR" evidence="4">
    <location>
        <begin position="208"/>
        <end position="322"/>
    </location>
</feature>
<keyword evidence="6" id="KW-1185">Reference proteome</keyword>
<evidence type="ECO:0000256" key="2">
    <source>
        <dbReference type="SAM" id="MobiDB-lite"/>
    </source>
</evidence>
<organism evidence="5 6">
    <name type="scientific">Staurois parvus</name>
    <dbReference type="NCBI Taxonomy" id="386267"/>
    <lineage>
        <taxon>Eukaryota</taxon>
        <taxon>Metazoa</taxon>
        <taxon>Chordata</taxon>
        <taxon>Craniata</taxon>
        <taxon>Vertebrata</taxon>
        <taxon>Euteleostomi</taxon>
        <taxon>Amphibia</taxon>
        <taxon>Batrachia</taxon>
        <taxon>Anura</taxon>
        <taxon>Neobatrachia</taxon>
        <taxon>Ranoidea</taxon>
        <taxon>Ranidae</taxon>
        <taxon>Staurois</taxon>
    </lineage>
</organism>
<accession>A0ABN9DWP8</accession>
<evidence type="ECO:0000259" key="3">
    <source>
        <dbReference type="PROSITE" id="PS50157"/>
    </source>
</evidence>
<dbReference type="Proteomes" id="UP001162483">
    <property type="component" value="Unassembled WGS sequence"/>
</dbReference>
<gene>
    <name evidence="5" type="ORF">SPARVUS_LOCUS8599556</name>
</gene>
<feature type="domain" description="C2H2-type" evidence="3">
    <location>
        <begin position="392"/>
        <end position="421"/>
    </location>
</feature>
<keyword evidence="1" id="KW-0862">Zinc</keyword>
<evidence type="ECO:0000313" key="6">
    <source>
        <dbReference type="Proteomes" id="UP001162483"/>
    </source>
</evidence>
<dbReference type="PROSITE" id="PS00028">
    <property type="entry name" value="ZINC_FINGER_C2H2_1"/>
    <property type="match status" value="1"/>
</dbReference>
<evidence type="ECO:0000256" key="1">
    <source>
        <dbReference type="PROSITE-ProRule" id="PRU00042"/>
    </source>
</evidence>
<proteinExistence type="predicted"/>
<dbReference type="InterPro" id="IPR043563">
    <property type="entry name" value="Sp110/Sp140/Sp140L-like"/>
</dbReference>
<dbReference type="Pfam" id="PF03172">
    <property type="entry name" value="HSR"/>
    <property type="match status" value="3"/>
</dbReference>
<feature type="non-terminal residue" evidence="5">
    <location>
        <position position="1"/>
    </location>
</feature>
<reference evidence="5" key="1">
    <citation type="submission" date="2023-05" db="EMBL/GenBank/DDBJ databases">
        <authorList>
            <person name="Stuckert A."/>
        </authorList>
    </citation>
    <scope>NUCLEOTIDE SEQUENCE</scope>
</reference>
<feature type="region of interest" description="Disordered" evidence="2">
    <location>
        <begin position="330"/>
        <end position="381"/>
    </location>
</feature>
<dbReference type="InterPro" id="IPR013087">
    <property type="entry name" value="Znf_C2H2_type"/>
</dbReference>
<dbReference type="InterPro" id="IPR004865">
    <property type="entry name" value="HSR_dom"/>
</dbReference>
<sequence length="424" mass="49284">GHNGQKVSLADLRWFFAKSKVPISLAVTEYSSILNDLKEARFLSEEESLELQADPKSVHRSIYDCLCYIEEKHFLIQHFFWHLFQKPQLKKYPDLKPIYKEYKEGKYRKSAQVTADIDKDRIIFSQDKVKICLAITDLFPFVHGLQDLTILSEIESLKLQADRRPVSRVIYECLSLIEKKDMKLSIVFEYIFQEYYLKLYPDLQEILKEPCEEQVELFTEWKNCSDYMRNLFQVTKTGISQAINERFPFLYGLHDIGLLSRMELLKLQADKRPTKDVLYKALCLVEQKNDIEALCAYVFSEFYLKLFPNLRVILQRLNEAIMLDKSLPSAGPVATSGHEKKSKHKKDKSDLEKHTAADYSKPLSQNSPAPKRAFQKPPSAGPLETKTIIKIYKCDYGRCRRAFSNLSKFKIHKSKHTGKGKASI</sequence>
<dbReference type="PROSITE" id="PS50157">
    <property type="entry name" value="ZINC_FINGER_C2H2_2"/>
    <property type="match status" value="1"/>
</dbReference>